<proteinExistence type="predicted"/>
<reference evidence="2 3" key="1">
    <citation type="submission" date="2016-05" db="EMBL/GenBank/DDBJ databases">
        <title>Comparative analysis of secretome profiles of manganese(II)-oxidizing ascomycete fungi.</title>
        <authorList>
            <consortium name="DOE Joint Genome Institute"/>
            <person name="Zeiner C.A."/>
            <person name="Purvine S.O."/>
            <person name="Zink E.M."/>
            <person name="Wu S."/>
            <person name="Pasa-Tolic L."/>
            <person name="Chaput D.L."/>
            <person name="Haridas S."/>
            <person name="Grigoriev I.V."/>
            <person name="Santelli C.M."/>
            <person name="Hansel C.M."/>
        </authorList>
    </citation>
    <scope>NUCLEOTIDE SEQUENCE [LARGE SCALE GENOMIC DNA]</scope>
    <source>
        <strain evidence="2 3">AP3s5-JAC2a</strain>
    </source>
</reference>
<evidence type="ECO:0000256" key="1">
    <source>
        <dbReference type="SAM" id="MobiDB-lite"/>
    </source>
</evidence>
<feature type="region of interest" description="Disordered" evidence="1">
    <location>
        <begin position="101"/>
        <end position="125"/>
    </location>
</feature>
<dbReference type="RefSeq" id="XP_018032174.1">
    <property type="nucleotide sequence ID" value="XM_018183654.1"/>
</dbReference>
<dbReference type="AlphaFoldDB" id="A0A177C4J7"/>
<dbReference type="Proteomes" id="UP000077069">
    <property type="component" value="Unassembled WGS sequence"/>
</dbReference>
<feature type="region of interest" description="Disordered" evidence="1">
    <location>
        <begin position="11"/>
        <end position="87"/>
    </location>
</feature>
<dbReference type="InParanoid" id="A0A177C4J7"/>
<evidence type="ECO:0000313" key="2">
    <source>
        <dbReference type="EMBL" id="OAG01809.1"/>
    </source>
</evidence>
<accession>A0A177C4J7</accession>
<protein>
    <submittedName>
        <fullName evidence="2">Uncharacterized protein</fullName>
    </submittedName>
</protein>
<dbReference type="EMBL" id="KV441557">
    <property type="protein sequence ID" value="OAG01809.1"/>
    <property type="molecule type" value="Genomic_DNA"/>
</dbReference>
<keyword evidence="3" id="KW-1185">Reference proteome</keyword>
<dbReference type="GeneID" id="28767140"/>
<gene>
    <name evidence="2" type="ORF">CC84DRAFT_1229137</name>
</gene>
<organism evidence="2 3">
    <name type="scientific">Paraphaeosphaeria sporulosa</name>
    <dbReference type="NCBI Taxonomy" id="1460663"/>
    <lineage>
        <taxon>Eukaryota</taxon>
        <taxon>Fungi</taxon>
        <taxon>Dikarya</taxon>
        <taxon>Ascomycota</taxon>
        <taxon>Pezizomycotina</taxon>
        <taxon>Dothideomycetes</taxon>
        <taxon>Pleosporomycetidae</taxon>
        <taxon>Pleosporales</taxon>
        <taxon>Massarineae</taxon>
        <taxon>Didymosphaeriaceae</taxon>
        <taxon>Paraphaeosphaeria</taxon>
    </lineage>
</organism>
<name>A0A177C4J7_9PLEO</name>
<evidence type="ECO:0000313" key="3">
    <source>
        <dbReference type="Proteomes" id="UP000077069"/>
    </source>
</evidence>
<sequence length="163" mass="17795">MPFCLLCSTGGRTTTSQTTEKTRQAYSGTRYDCSPSSRRHATDNPSLRFAQRTKARPISPTSLRTRASPPFVPRYSPILTPKPRSSVAHWRSAPSLNSTFTLAGSHTRLRTPTAPSNNSGSFHMRRPWPIITASHPSAPSALGPSTRVFSSAAKAVEGERQSR</sequence>